<feature type="transmembrane region" description="Helical" evidence="1">
    <location>
        <begin position="126"/>
        <end position="147"/>
    </location>
</feature>
<feature type="transmembrane region" description="Helical" evidence="1">
    <location>
        <begin position="95"/>
        <end position="114"/>
    </location>
</feature>
<name>A0ABU3RJW3_9BACL</name>
<dbReference type="Proteomes" id="UP001260980">
    <property type="component" value="Unassembled WGS sequence"/>
</dbReference>
<gene>
    <name evidence="2" type="ORF">RQP52_26130</name>
</gene>
<evidence type="ECO:0000256" key="1">
    <source>
        <dbReference type="SAM" id="Phobius"/>
    </source>
</evidence>
<evidence type="ECO:0000313" key="2">
    <source>
        <dbReference type="EMBL" id="MDU0204574.1"/>
    </source>
</evidence>
<feature type="transmembrane region" description="Helical" evidence="1">
    <location>
        <begin position="67"/>
        <end position="88"/>
    </location>
</feature>
<reference evidence="2 3" key="1">
    <citation type="submission" date="2023-10" db="EMBL/GenBank/DDBJ databases">
        <title>Paenibacillus strain PFR10 Genome sequencing and assembly.</title>
        <authorList>
            <person name="Kim I."/>
        </authorList>
    </citation>
    <scope>NUCLEOTIDE SEQUENCE [LARGE SCALE GENOMIC DNA]</scope>
    <source>
        <strain evidence="2 3">PFR10</strain>
    </source>
</reference>
<keyword evidence="3" id="KW-1185">Reference proteome</keyword>
<organism evidence="2 3">
    <name type="scientific">Paenibacillus violae</name>
    <dbReference type="NCBI Taxonomy" id="3077234"/>
    <lineage>
        <taxon>Bacteria</taxon>
        <taxon>Bacillati</taxon>
        <taxon>Bacillota</taxon>
        <taxon>Bacilli</taxon>
        <taxon>Bacillales</taxon>
        <taxon>Paenibacillaceae</taxon>
        <taxon>Paenibacillus</taxon>
    </lineage>
</organism>
<comment type="caution">
    <text evidence="2">The sequence shown here is derived from an EMBL/GenBank/DDBJ whole genome shotgun (WGS) entry which is preliminary data.</text>
</comment>
<dbReference type="EMBL" id="JAWCUD010000010">
    <property type="protein sequence ID" value="MDU0204574.1"/>
    <property type="molecule type" value="Genomic_DNA"/>
</dbReference>
<feature type="transmembrane region" description="Helical" evidence="1">
    <location>
        <begin position="31"/>
        <end position="55"/>
    </location>
</feature>
<feature type="transmembrane region" description="Helical" evidence="1">
    <location>
        <begin position="6"/>
        <end position="24"/>
    </location>
</feature>
<keyword evidence="1" id="KW-1133">Transmembrane helix</keyword>
<dbReference type="RefSeq" id="WP_315954561.1">
    <property type="nucleotide sequence ID" value="NZ_JAWCUD010000010.1"/>
</dbReference>
<evidence type="ECO:0000313" key="3">
    <source>
        <dbReference type="Proteomes" id="UP001260980"/>
    </source>
</evidence>
<accession>A0ABU3RJW3</accession>
<keyword evidence="1" id="KW-0472">Membrane</keyword>
<protein>
    <submittedName>
        <fullName evidence="2">Uncharacterized protein</fullName>
    </submittedName>
</protein>
<keyword evidence="1" id="KW-0812">Transmembrane</keyword>
<proteinExistence type="predicted"/>
<sequence>MVLVYFLVLAWYCVHVLVTLPKKLPLITNVLLYMVLSIIDINRMTLFSVSLNLYHFSTQIPEFLSVILYRDFIYCFTLLTFANVYLTASRFLTKVIISLYTFLFLLMCCFILKWTGAITNLTWNAYYDSITLLIMMSVTYGLGRWLLHFTQKEKEA</sequence>